<reference evidence="2 3" key="1">
    <citation type="submission" date="2017-09" db="EMBL/GenBank/DDBJ databases">
        <title>Depth-based differentiation of microbial function through sediment-hosted aquifers and enrichment of novel symbionts in the deep terrestrial subsurface.</title>
        <authorList>
            <person name="Probst A.J."/>
            <person name="Ladd B."/>
            <person name="Jarett J.K."/>
            <person name="Geller-Mcgrath D.E."/>
            <person name="Sieber C.M."/>
            <person name="Emerson J.B."/>
            <person name="Anantharaman K."/>
            <person name="Thomas B.C."/>
            <person name="Malmstrom R."/>
            <person name="Stieglmeier M."/>
            <person name="Klingl A."/>
            <person name="Woyke T."/>
            <person name="Ryan C.M."/>
            <person name="Banfield J.F."/>
        </authorList>
    </citation>
    <scope>NUCLEOTIDE SEQUENCE [LARGE SCALE GENOMIC DNA]</scope>
    <source>
        <strain evidence="2">CG15_BIG_FIL_POST_REV_8_21_14_020_45_12</strain>
    </source>
</reference>
<dbReference type="Proteomes" id="UP000230292">
    <property type="component" value="Unassembled WGS sequence"/>
</dbReference>
<evidence type="ECO:0000256" key="1">
    <source>
        <dbReference type="SAM" id="Phobius"/>
    </source>
</evidence>
<proteinExistence type="predicted"/>
<keyword evidence="1" id="KW-1133">Transmembrane helix</keyword>
<dbReference type="EMBL" id="PFGC01000060">
    <property type="protein sequence ID" value="PIW36360.1"/>
    <property type="molecule type" value="Genomic_DNA"/>
</dbReference>
<organism evidence="2 3">
    <name type="scientific">Candidatus Kerfeldbacteria bacterium CG15_BIG_FIL_POST_REV_8_21_14_020_45_12</name>
    <dbReference type="NCBI Taxonomy" id="2014247"/>
    <lineage>
        <taxon>Bacteria</taxon>
        <taxon>Candidatus Kerfeldiibacteriota</taxon>
    </lineage>
</organism>
<gene>
    <name evidence="2" type="ORF">COW24_05855</name>
</gene>
<feature type="transmembrane region" description="Helical" evidence="1">
    <location>
        <begin position="70"/>
        <end position="95"/>
    </location>
</feature>
<name>A0A2M7H2A2_9BACT</name>
<evidence type="ECO:0000313" key="3">
    <source>
        <dbReference type="Proteomes" id="UP000230292"/>
    </source>
</evidence>
<comment type="caution">
    <text evidence="2">The sequence shown here is derived from an EMBL/GenBank/DDBJ whole genome shotgun (WGS) entry which is preliminary data.</text>
</comment>
<feature type="transmembrane region" description="Helical" evidence="1">
    <location>
        <begin position="29"/>
        <end position="50"/>
    </location>
</feature>
<keyword evidence="1" id="KW-0812">Transmembrane</keyword>
<evidence type="ECO:0000313" key="2">
    <source>
        <dbReference type="EMBL" id="PIW36360.1"/>
    </source>
</evidence>
<keyword evidence="1" id="KW-0472">Membrane</keyword>
<protein>
    <submittedName>
        <fullName evidence="2">Uncharacterized protein</fullName>
    </submittedName>
</protein>
<accession>A0A2M7H2A2</accession>
<sequence>MTEKSSGTQVEVNDEESLRRILSWRLHDWIVLGVAVLVNGLAWGIILWKLPPQEGTVFLHYNVYYGVDLTGAWVEVLMIPGSGLIILLFNTAVLWFGKKLDDTSRMLCLTTTAFIEVIILLASVFVVLLNS</sequence>
<dbReference type="AlphaFoldDB" id="A0A2M7H2A2"/>
<feature type="transmembrane region" description="Helical" evidence="1">
    <location>
        <begin position="107"/>
        <end position="129"/>
    </location>
</feature>